<dbReference type="GO" id="GO:0005524">
    <property type="term" value="F:ATP binding"/>
    <property type="evidence" value="ECO:0007669"/>
    <property type="project" value="UniProtKB-KW"/>
</dbReference>
<dbReference type="PANTHER" id="PTHR24223">
    <property type="entry name" value="ATP-BINDING CASSETTE SUB-FAMILY C"/>
    <property type="match status" value="1"/>
</dbReference>
<dbReference type="OrthoDB" id="6500128at2759"/>
<keyword evidence="2" id="KW-0067">ATP-binding</keyword>
<dbReference type="AlphaFoldDB" id="A0A165WT74"/>
<name>A0A165WT74_9AGAM</name>
<dbReference type="InterPro" id="IPR027417">
    <property type="entry name" value="P-loop_NTPase"/>
</dbReference>
<sequence>SLSYAGQQPYLQPFSMCQNILFGSPSNQARYDGVLYSCALIEDLALRLLPEGDATIVGARGVKLSGGQTGKVGL</sequence>
<protein>
    <recommendedName>
        <fullName evidence="5">ABC transporter domain-containing protein</fullName>
    </recommendedName>
</protein>
<feature type="non-terminal residue" evidence="3">
    <location>
        <position position="74"/>
    </location>
</feature>
<evidence type="ECO:0000313" key="3">
    <source>
        <dbReference type="EMBL" id="KZT31496.1"/>
    </source>
</evidence>
<accession>A0A165WT74</accession>
<keyword evidence="1" id="KW-0547">Nucleotide-binding</keyword>
<dbReference type="Gene3D" id="3.40.50.300">
    <property type="entry name" value="P-loop containing nucleotide triphosphate hydrolases"/>
    <property type="match status" value="1"/>
</dbReference>
<dbReference type="EMBL" id="KV428557">
    <property type="protein sequence ID" value="KZT31496.1"/>
    <property type="molecule type" value="Genomic_DNA"/>
</dbReference>
<feature type="non-terminal residue" evidence="3">
    <location>
        <position position="1"/>
    </location>
</feature>
<dbReference type="STRING" id="1314776.A0A165WT74"/>
<dbReference type="GO" id="GO:0042626">
    <property type="term" value="F:ATPase-coupled transmembrane transporter activity"/>
    <property type="evidence" value="ECO:0007669"/>
    <property type="project" value="TreeGrafter"/>
</dbReference>
<proteinExistence type="predicted"/>
<dbReference type="SUPFAM" id="SSF52540">
    <property type="entry name" value="P-loop containing nucleoside triphosphate hydrolases"/>
    <property type="match status" value="1"/>
</dbReference>
<dbReference type="GO" id="GO:0016020">
    <property type="term" value="C:membrane"/>
    <property type="evidence" value="ECO:0007669"/>
    <property type="project" value="TreeGrafter"/>
</dbReference>
<keyword evidence="4" id="KW-1185">Reference proteome</keyword>
<organism evidence="3 4">
    <name type="scientific">Sistotremastrum suecicum HHB10207 ss-3</name>
    <dbReference type="NCBI Taxonomy" id="1314776"/>
    <lineage>
        <taxon>Eukaryota</taxon>
        <taxon>Fungi</taxon>
        <taxon>Dikarya</taxon>
        <taxon>Basidiomycota</taxon>
        <taxon>Agaricomycotina</taxon>
        <taxon>Agaricomycetes</taxon>
        <taxon>Sistotremastrales</taxon>
        <taxon>Sistotremastraceae</taxon>
        <taxon>Sistotremastrum</taxon>
    </lineage>
</organism>
<reference evidence="3 4" key="1">
    <citation type="journal article" date="2016" name="Mol. Biol. Evol.">
        <title>Comparative Genomics of Early-Diverging Mushroom-Forming Fungi Provides Insights into the Origins of Lignocellulose Decay Capabilities.</title>
        <authorList>
            <person name="Nagy L.G."/>
            <person name="Riley R."/>
            <person name="Tritt A."/>
            <person name="Adam C."/>
            <person name="Daum C."/>
            <person name="Floudas D."/>
            <person name="Sun H."/>
            <person name="Yadav J.S."/>
            <person name="Pangilinan J."/>
            <person name="Larsson K.H."/>
            <person name="Matsuura K."/>
            <person name="Barry K."/>
            <person name="Labutti K."/>
            <person name="Kuo R."/>
            <person name="Ohm R.A."/>
            <person name="Bhattacharya S.S."/>
            <person name="Shirouzu T."/>
            <person name="Yoshinaga Y."/>
            <person name="Martin F.M."/>
            <person name="Grigoriev I.V."/>
            <person name="Hibbett D.S."/>
        </authorList>
    </citation>
    <scope>NUCLEOTIDE SEQUENCE [LARGE SCALE GENOMIC DNA]</scope>
    <source>
        <strain evidence="3 4">HHB10207 ss-3</strain>
    </source>
</reference>
<evidence type="ECO:0008006" key="5">
    <source>
        <dbReference type="Google" id="ProtNLM"/>
    </source>
</evidence>
<dbReference type="InterPro" id="IPR050173">
    <property type="entry name" value="ABC_transporter_C-like"/>
</dbReference>
<gene>
    <name evidence="3" type="ORF">SISSUDRAFT_966028</name>
</gene>
<evidence type="ECO:0000313" key="4">
    <source>
        <dbReference type="Proteomes" id="UP000076798"/>
    </source>
</evidence>
<dbReference type="Proteomes" id="UP000076798">
    <property type="component" value="Unassembled WGS sequence"/>
</dbReference>
<evidence type="ECO:0000256" key="1">
    <source>
        <dbReference type="ARBA" id="ARBA00022741"/>
    </source>
</evidence>
<evidence type="ECO:0000256" key="2">
    <source>
        <dbReference type="ARBA" id="ARBA00022840"/>
    </source>
</evidence>